<sequence>MATAAKRQLALPEALSRDLNRLARRRGKSPLALLQDLIAETKQNRFSQDYQAIQGYWTKKAKAKGIVTARDLRRYLAKP</sequence>
<organism evidence="1 2">
    <name type="scientific">Nitrospira tepida</name>
    <dbReference type="NCBI Taxonomy" id="2973512"/>
    <lineage>
        <taxon>Bacteria</taxon>
        <taxon>Pseudomonadati</taxon>
        <taxon>Nitrospirota</taxon>
        <taxon>Nitrospiria</taxon>
        <taxon>Nitrospirales</taxon>
        <taxon>Nitrospiraceae</taxon>
        <taxon>Nitrospira</taxon>
    </lineage>
</organism>
<evidence type="ECO:0008006" key="3">
    <source>
        <dbReference type="Google" id="ProtNLM"/>
    </source>
</evidence>
<dbReference type="AlphaFoldDB" id="A0AA86N404"/>
<gene>
    <name evidence="1" type="ORF">DNFV4_04653</name>
</gene>
<evidence type="ECO:0000313" key="2">
    <source>
        <dbReference type="Proteomes" id="UP001179121"/>
    </source>
</evidence>
<dbReference type="RefSeq" id="WP_289271615.1">
    <property type="nucleotide sequence ID" value="NZ_OX365700.1"/>
</dbReference>
<proteinExistence type="predicted"/>
<dbReference type="KEGG" id="nti:DNFV4_04653"/>
<accession>A0AA86N404</accession>
<reference evidence="1" key="1">
    <citation type="submission" date="2022-10" db="EMBL/GenBank/DDBJ databases">
        <authorList>
            <person name="Koch H."/>
        </authorList>
    </citation>
    <scope>NUCLEOTIDE SEQUENCE</scope>
    <source>
        <strain evidence="1">DNF</strain>
    </source>
</reference>
<protein>
    <recommendedName>
        <fullName evidence="3">Ribbon-helix-helix protein CopG domain-containing protein</fullName>
    </recommendedName>
</protein>
<evidence type="ECO:0000313" key="1">
    <source>
        <dbReference type="EMBL" id="CAI4034209.1"/>
    </source>
</evidence>
<keyword evidence="2" id="KW-1185">Reference proteome</keyword>
<dbReference type="EMBL" id="OX365700">
    <property type="protein sequence ID" value="CAI4034209.1"/>
    <property type="molecule type" value="Genomic_DNA"/>
</dbReference>
<name>A0AA86N404_9BACT</name>
<dbReference type="Proteomes" id="UP001179121">
    <property type="component" value="Chromosome"/>
</dbReference>